<evidence type="ECO:0000256" key="2">
    <source>
        <dbReference type="ARBA" id="ARBA00023239"/>
    </source>
</evidence>
<comment type="function">
    <text evidence="4">Lytic transglycosylase with a strong preference for naked glycan strands that lack stem peptides.</text>
</comment>
<dbReference type="GO" id="GO:0042834">
    <property type="term" value="F:peptidoglycan binding"/>
    <property type="evidence" value="ECO:0007669"/>
    <property type="project" value="InterPro"/>
</dbReference>
<dbReference type="Pfam" id="PF03330">
    <property type="entry name" value="DPBB_1"/>
    <property type="match status" value="1"/>
</dbReference>
<dbReference type="InterPro" id="IPR034718">
    <property type="entry name" value="RlpA"/>
</dbReference>
<reference evidence="7 8" key="1">
    <citation type="submission" date="2017-08" db="EMBL/GenBank/DDBJ databases">
        <title>Infants hospitalized years apart are colonized by the same room-sourced microbial strains.</title>
        <authorList>
            <person name="Brooks B."/>
            <person name="Olm M.R."/>
            <person name="Firek B.A."/>
            <person name="Baker R."/>
            <person name="Thomas B.C."/>
            <person name="Morowitz M.J."/>
            <person name="Banfield J.F."/>
        </authorList>
    </citation>
    <scope>NUCLEOTIDE SEQUENCE [LARGE SCALE GENOMIC DNA]</scope>
    <source>
        <strain evidence="7">S2_006_000_R2_64</strain>
    </source>
</reference>
<evidence type="ECO:0000313" key="8">
    <source>
        <dbReference type="Proteomes" id="UP000249739"/>
    </source>
</evidence>
<dbReference type="PROSITE" id="PS51724">
    <property type="entry name" value="SPOR"/>
    <property type="match status" value="1"/>
</dbReference>
<dbReference type="InterPro" id="IPR012997">
    <property type="entry name" value="RplA"/>
</dbReference>
<dbReference type="InterPro" id="IPR036908">
    <property type="entry name" value="RlpA-like_sf"/>
</dbReference>
<evidence type="ECO:0000313" key="7">
    <source>
        <dbReference type="EMBL" id="PZP56263.1"/>
    </source>
</evidence>
<dbReference type="Proteomes" id="UP000249739">
    <property type="component" value="Unassembled WGS sequence"/>
</dbReference>
<keyword evidence="2 4" id="KW-0456">Lyase</keyword>
<sequence>MKRLLAFASMLLCLSGCTEIEYASHLAKGPKGTISDRQKYLEKEGNFKVGKPYTVLGQSYTPRETYEYVETGIASWYGPGFHGSKTASGERYDQREMTAAHRTLQMPSLVRVTNLGNGKSVIVRVNDRGPFSKGRVMDVSELAARNLGMIGPGTAKVKIELMPAESKAIAAAARNGVKTNGVEIVMNQTGRLPDSYNQYMADAPYQVASNTSVAPPVYAATAEGPVPGHLNQGNFYPDPVVTQQPITSNNIYIQAGAFGSADNANRLAMRLSSYANAKVEPVNYSGRTLYKVKLGPLGSVQNADSVLNRVLAGGQSDAIIVVQ</sequence>
<dbReference type="SUPFAM" id="SSF50685">
    <property type="entry name" value="Barwin-like endoglucanases"/>
    <property type="match status" value="1"/>
</dbReference>
<gene>
    <name evidence="4" type="primary">rlpA</name>
    <name evidence="7" type="ORF">DI586_04340</name>
</gene>
<evidence type="ECO:0000256" key="4">
    <source>
        <dbReference type="HAMAP-Rule" id="MF_02071"/>
    </source>
</evidence>
<dbReference type="AlphaFoldDB" id="A0A2W5FMK8"/>
<organism evidence="7 8">
    <name type="scientific">Micavibrio aeruginosavorus</name>
    <dbReference type="NCBI Taxonomy" id="349221"/>
    <lineage>
        <taxon>Bacteria</taxon>
        <taxon>Pseudomonadati</taxon>
        <taxon>Bdellovibrionota</taxon>
        <taxon>Bdellovibrionia</taxon>
        <taxon>Bdellovibrionales</taxon>
        <taxon>Pseudobdellovibrionaceae</taxon>
        <taxon>Micavibrio</taxon>
    </lineage>
</organism>
<dbReference type="EMBL" id="QFOT01000032">
    <property type="protein sequence ID" value="PZP56263.1"/>
    <property type="molecule type" value="Genomic_DNA"/>
</dbReference>
<accession>A0A2W5FMK8</accession>
<comment type="similarity">
    <text evidence="4 5">Belongs to the RlpA family.</text>
</comment>
<dbReference type="CDD" id="cd22268">
    <property type="entry name" value="DPBB_RlpA-like"/>
    <property type="match status" value="1"/>
</dbReference>
<feature type="domain" description="SPOR" evidence="6">
    <location>
        <begin position="245"/>
        <end position="323"/>
    </location>
</feature>
<protein>
    <recommendedName>
        <fullName evidence="4">Probable endolytic peptidoglycan transglycosylase RlpA</fullName>
        <ecNumber evidence="4">4.2.2.-</ecNumber>
    </recommendedName>
</protein>
<dbReference type="EC" id="4.2.2.-" evidence="4"/>
<dbReference type="InterPro" id="IPR009009">
    <property type="entry name" value="RlpA-like_DPBB"/>
</dbReference>
<evidence type="ECO:0000256" key="3">
    <source>
        <dbReference type="ARBA" id="ARBA00023316"/>
    </source>
</evidence>
<dbReference type="PANTHER" id="PTHR34183">
    <property type="entry name" value="ENDOLYTIC PEPTIDOGLYCAN TRANSGLYCOSYLASE RLPA"/>
    <property type="match status" value="1"/>
</dbReference>
<name>A0A2W5FMK8_9BACT</name>
<dbReference type="Gene3D" id="2.40.40.10">
    <property type="entry name" value="RlpA-like domain"/>
    <property type="match status" value="1"/>
</dbReference>
<comment type="caution">
    <text evidence="7">The sequence shown here is derived from an EMBL/GenBank/DDBJ whole genome shotgun (WGS) entry which is preliminary data.</text>
</comment>
<dbReference type="InterPro" id="IPR007730">
    <property type="entry name" value="SPOR-like_dom"/>
</dbReference>
<dbReference type="Pfam" id="PF05036">
    <property type="entry name" value="SPOR"/>
    <property type="match status" value="1"/>
</dbReference>
<dbReference type="GO" id="GO:0008932">
    <property type="term" value="F:lytic endotransglycosylase activity"/>
    <property type="evidence" value="ECO:0007669"/>
    <property type="project" value="UniProtKB-UniRule"/>
</dbReference>
<dbReference type="NCBIfam" id="TIGR00413">
    <property type="entry name" value="rlpA"/>
    <property type="match status" value="1"/>
</dbReference>
<keyword evidence="1" id="KW-0732">Signal</keyword>
<dbReference type="GO" id="GO:0000270">
    <property type="term" value="P:peptidoglycan metabolic process"/>
    <property type="evidence" value="ECO:0007669"/>
    <property type="project" value="UniProtKB-UniRule"/>
</dbReference>
<dbReference type="PANTHER" id="PTHR34183:SF1">
    <property type="entry name" value="ENDOLYTIC PEPTIDOGLYCAN TRANSGLYCOSYLASE RLPA"/>
    <property type="match status" value="1"/>
</dbReference>
<dbReference type="HAMAP" id="MF_02071">
    <property type="entry name" value="RlpA"/>
    <property type="match status" value="1"/>
</dbReference>
<keyword evidence="3 4" id="KW-0961">Cell wall biogenesis/degradation</keyword>
<dbReference type="GO" id="GO:0071555">
    <property type="term" value="P:cell wall organization"/>
    <property type="evidence" value="ECO:0007669"/>
    <property type="project" value="UniProtKB-KW"/>
</dbReference>
<evidence type="ECO:0000256" key="1">
    <source>
        <dbReference type="ARBA" id="ARBA00022729"/>
    </source>
</evidence>
<dbReference type="Gene3D" id="3.30.70.1070">
    <property type="entry name" value="Sporulation related repeat"/>
    <property type="match status" value="1"/>
</dbReference>
<evidence type="ECO:0000256" key="5">
    <source>
        <dbReference type="RuleBase" id="RU003495"/>
    </source>
</evidence>
<dbReference type="SUPFAM" id="SSF110997">
    <property type="entry name" value="Sporulation related repeat"/>
    <property type="match status" value="1"/>
</dbReference>
<proteinExistence type="inferred from homology"/>
<evidence type="ECO:0000259" key="6">
    <source>
        <dbReference type="PROSITE" id="PS51724"/>
    </source>
</evidence>
<dbReference type="InterPro" id="IPR036680">
    <property type="entry name" value="SPOR-like_sf"/>
</dbReference>